<evidence type="ECO:0000256" key="1">
    <source>
        <dbReference type="ARBA" id="ARBA00004123"/>
    </source>
</evidence>
<dbReference type="PANTHER" id="PTHR14152:SF5">
    <property type="entry name" value="U4_U6.U5 TRI-SNRNP-ASSOCIATED PROTEIN 1"/>
    <property type="match status" value="1"/>
</dbReference>
<evidence type="ECO:0000313" key="5">
    <source>
        <dbReference type="EMBL" id="TPP61556.1"/>
    </source>
</evidence>
<dbReference type="InterPro" id="IPR005011">
    <property type="entry name" value="SNU66/SART1"/>
</dbReference>
<feature type="compositionally biased region" description="Basic and acidic residues" evidence="4">
    <location>
        <begin position="1"/>
        <end position="14"/>
    </location>
</feature>
<dbReference type="AlphaFoldDB" id="A0A504YMN4"/>
<comment type="subcellular location">
    <subcellularLocation>
        <location evidence="1">Nucleus</location>
    </subcellularLocation>
</comment>
<protein>
    <submittedName>
        <fullName evidence="5">Hypoxia associated factor</fullName>
    </submittedName>
</protein>
<keyword evidence="3" id="KW-0539">Nucleus</keyword>
<sequence length="602" mass="68537">EHVRSPFEEDDHRSEKKRSRRHKDVVSSLDLNEPVPQRGSERSSSIKKANALRAKLGLAPLETEDTSPYEDWIVDNQSENYSHAPEKHLKKALIGERLSVQKEKRNLYEKYADTRLYEPEEKNVPVMSWVEKLCERERMKKQEQEQVKLMAEMDEQFEVSRMCDSTHQAQQNNVYRPEYLTGLRAEHKVDKFSERKSVILTLKDKTILDEDDSDVLINVNLADDEKAEINRENLLKTSGLTGTADQEDGDMLLGLCQKAILNDNVQPSVPTTDLGSRAARENPNVSDVQCRTVDPQCAITDPTLRQPDPTQGMEVLEDLSHDDIGEDDLRGDTEKKIQLVIQSSFTVYLKPEETAAQLISRKADPDESSDSNRISPTNLAKSLFKMILNSTAKFYQSIGVGFQESVRPSACQNALKSEVYEEDDTDRTVFFPPTSAYSTGRLKSELMSYNISGRRRRDRRHDRRPFVAEMARPSTSDTLDEPSLTGVLNDELRLEFGLCSTLTLGYIEKGKEKHVGTGTMVSLTAKHFMQKDIRYDDIDGKFSKRNRHAGPLSEFTDLKNSQPDVKLEYVEELGCPLNAKEAFLQLSPFDEAYPNTITKMQR</sequence>
<feature type="region of interest" description="Disordered" evidence="4">
    <location>
        <begin position="453"/>
        <end position="483"/>
    </location>
</feature>
<feature type="region of interest" description="Disordered" evidence="4">
    <location>
        <begin position="1"/>
        <end position="47"/>
    </location>
</feature>
<comment type="caution">
    <text evidence="5">The sequence shown here is derived from an EMBL/GenBank/DDBJ whole genome shotgun (WGS) entry which is preliminary data.</text>
</comment>
<reference evidence="5 6" key="1">
    <citation type="submission" date="2019-04" db="EMBL/GenBank/DDBJ databases">
        <title>Annotation for the trematode Fasciola gigantica.</title>
        <authorList>
            <person name="Choi Y.-J."/>
        </authorList>
    </citation>
    <scope>NUCLEOTIDE SEQUENCE [LARGE SCALE GENOMIC DNA]</scope>
    <source>
        <strain evidence="5">Uganda_cow_1</strain>
    </source>
</reference>
<dbReference type="EMBL" id="SUNJ01008035">
    <property type="protein sequence ID" value="TPP61556.1"/>
    <property type="molecule type" value="Genomic_DNA"/>
</dbReference>
<feature type="non-terminal residue" evidence="5">
    <location>
        <position position="1"/>
    </location>
</feature>
<dbReference type="GO" id="GO:0045292">
    <property type="term" value="P:mRNA cis splicing, via spliceosome"/>
    <property type="evidence" value="ECO:0007669"/>
    <property type="project" value="TreeGrafter"/>
</dbReference>
<dbReference type="STRING" id="46835.A0A504YMN4"/>
<name>A0A504YMN4_FASGI</name>
<keyword evidence="6" id="KW-1185">Reference proteome</keyword>
<evidence type="ECO:0000256" key="2">
    <source>
        <dbReference type="ARBA" id="ARBA00006076"/>
    </source>
</evidence>
<accession>A0A504YMN4</accession>
<dbReference type="PANTHER" id="PTHR14152">
    <property type="entry name" value="SQUAMOUS CELL CARCINOMA ANTIGEN RECOGNISED BY CYTOTOXIC T LYMPHOCYTES"/>
    <property type="match status" value="1"/>
</dbReference>
<gene>
    <name evidence="5" type="ORF">FGIG_08808</name>
</gene>
<feature type="compositionally biased region" description="Basic residues" evidence="4">
    <location>
        <begin position="453"/>
        <end position="463"/>
    </location>
</feature>
<dbReference type="OrthoDB" id="5583at2759"/>
<proteinExistence type="inferred from homology"/>
<evidence type="ECO:0000256" key="4">
    <source>
        <dbReference type="SAM" id="MobiDB-lite"/>
    </source>
</evidence>
<dbReference type="Proteomes" id="UP000316759">
    <property type="component" value="Unassembled WGS sequence"/>
</dbReference>
<evidence type="ECO:0000256" key="3">
    <source>
        <dbReference type="ARBA" id="ARBA00023242"/>
    </source>
</evidence>
<dbReference type="Pfam" id="PF03343">
    <property type="entry name" value="SART-1"/>
    <property type="match status" value="1"/>
</dbReference>
<evidence type="ECO:0000313" key="6">
    <source>
        <dbReference type="Proteomes" id="UP000316759"/>
    </source>
</evidence>
<comment type="similarity">
    <text evidence="2">Belongs to the SNU66/SART1 family.</text>
</comment>
<dbReference type="GO" id="GO:0000481">
    <property type="term" value="P:maturation of 5S rRNA"/>
    <property type="evidence" value="ECO:0007669"/>
    <property type="project" value="TreeGrafter"/>
</dbReference>
<organism evidence="5 6">
    <name type="scientific">Fasciola gigantica</name>
    <name type="common">Giant liver fluke</name>
    <dbReference type="NCBI Taxonomy" id="46835"/>
    <lineage>
        <taxon>Eukaryota</taxon>
        <taxon>Metazoa</taxon>
        <taxon>Spiralia</taxon>
        <taxon>Lophotrochozoa</taxon>
        <taxon>Platyhelminthes</taxon>
        <taxon>Trematoda</taxon>
        <taxon>Digenea</taxon>
        <taxon>Plagiorchiida</taxon>
        <taxon>Echinostomata</taxon>
        <taxon>Echinostomatoidea</taxon>
        <taxon>Fasciolidae</taxon>
        <taxon>Fasciola</taxon>
    </lineage>
</organism>
<dbReference type="GO" id="GO:0046540">
    <property type="term" value="C:U4/U6 x U5 tri-snRNP complex"/>
    <property type="evidence" value="ECO:0007669"/>
    <property type="project" value="TreeGrafter"/>
</dbReference>